<dbReference type="GO" id="GO:0022857">
    <property type="term" value="F:transmembrane transporter activity"/>
    <property type="evidence" value="ECO:0007669"/>
    <property type="project" value="UniProtKB-UniRule"/>
</dbReference>
<dbReference type="NCBIfam" id="TIGR02123">
    <property type="entry name" value="TRAP_fused"/>
    <property type="match status" value="1"/>
</dbReference>
<keyword evidence="2" id="KW-0472">Membrane</keyword>
<feature type="transmembrane region" description="Helical" evidence="2">
    <location>
        <begin position="655"/>
        <end position="672"/>
    </location>
</feature>
<feature type="transmembrane region" description="Helical" evidence="2">
    <location>
        <begin position="704"/>
        <end position="724"/>
    </location>
</feature>
<dbReference type="InterPro" id="IPR010656">
    <property type="entry name" value="DctM"/>
</dbReference>
<feature type="transmembrane region" description="Helical" evidence="2">
    <location>
        <begin position="18"/>
        <end position="38"/>
    </location>
</feature>
<keyword evidence="1" id="KW-0813">Transport</keyword>
<keyword evidence="2" id="KW-0812">Transmembrane</keyword>
<feature type="transmembrane region" description="Helical" evidence="2">
    <location>
        <begin position="376"/>
        <end position="397"/>
    </location>
</feature>
<dbReference type="PANTHER" id="PTHR43849:SF2">
    <property type="entry name" value="BLL3936 PROTEIN"/>
    <property type="match status" value="1"/>
</dbReference>
<dbReference type="EMBL" id="OMOR01000001">
    <property type="protein sequence ID" value="SPH21172.1"/>
    <property type="molecule type" value="Genomic_DNA"/>
</dbReference>
<keyword evidence="2" id="KW-1133">Transmembrane helix</keyword>
<dbReference type="GO" id="GO:0005886">
    <property type="term" value="C:plasma membrane"/>
    <property type="evidence" value="ECO:0007669"/>
    <property type="project" value="UniProtKB-SubCell"/>
</dbReference>
<feature type="transmembrane region" description="Helical" evidence="2">
    <location>
        <begin position="731"/>
        <end position="748"/>
    </location>
</feature>
<feature type="transmembrane region" description="Helical" evidence="2">
    <location>
        <begin position="594"/>
        <end position="614"/>
    </location>
</feature>
<feature type="domain" description="TRAP C4-dicarboxylate transport system permease DctM subunit" evidence="3">
    <location>
        <begin position="189"/>
        <end position="679"/>
    </location>
</feature>
<dbReference type="InterPro" id="IPR011853">
    <property type="entry name" value="TRAP_DctM-Dct_fused"/>
</dbReference>
<feature type="transmembrane region" description="Helical" evidence="2">
    <location>
        <begin position="754"/>
        <end position="772"/>
    </location>
</feature>
<evidence type="ECO:0000259" key="3">
    <source>
        <dbReference type="Pfam" id="PF06808"/>
    </source>
</evidence>
<feature type="transmembrane region" description="Helical" evidence="2">
    <location>
        <begin position="166"/>
        <end position="185"/>
    </location>
</feature>
<feature type="transmembrane region" description="Helical" evidence="2">
    <location>
        <begin position="255"/>
        <end position="274"/>
    </location>
</feature>
<reference evidence="4 5" key="1">
    <citation type="submission" date="2018-03" db="EMBL/GenBank/DDBJ databases">
        <authorList>
            <person name="Keele B.F."/>
        </authorList>
    </citation>
    <scope>NUCLEOTIDE SEQUENCE [LARGE SCALE GENOMIC DNA]</scope>
    <source>
        <strain evidence="4 5">CECT 8599</strain>
    </source>
</reference>
<evidence type="ECO:0000313" key="5">
    <source>
        <dbReference type="Proteomes" id="UP000244880"/>
    </source>
</evidence>
<feature type="transmembrane region" description="Helical" evidence="2">
    <location>
        <begin position="620"/>
        <end position="643"/>
    </location>
</feature>
<keyword evidence="5" id="KW-1185">Reference proteome</keyword>
<feature type="transmembrane region" description="Helical" evidence="2">
    <location>
        <begin position="568"/>
        <end position="587"/>
    </location>
</feature>
<feature type="transmembrane region" description="Helical" evidence="2">
    <location>
        <begin position="192"/>
        <end position="213"/>
    </location>
</feature>
<dbReference type="PANTHER" id="PTHR43849">
    <property type="entry name" value="BLL3936 PROTEIN"/>
    <property type="match status" value="1"/>
</dbReference>
<comment type="subcellular location">
    <subcellularLocation>
        <location evidence="1">Cell inner membrane</location>
        <topology evidence="1">Multi-pass membrane protein</topology>
    </subcellularLocation>
</comment>
<dbReference type="Proteomes" id="UP000244880">
    <property type="component" value="Unassembled WGS sequence"/>
</dbReference>
<dbReference type="Pfam" id="PF06808">
    <property type="entry name" value="DctM"/>
    <property type="match status" value="1"/>
</dbReference>
<feature type="transmembrane region" description="Helical" evidence="2">
    <location>
        <begin position="480"/>
        <end position="501"/>
    </location>
</feature>
<keyword evidence="1" id="KW-0997">Cell inner membrane</keyword>
<feature type="transmembrane region" description="Helical" evidence="2">
    <location>
        <begin position="63"/>
        <end position="82"/>
    </location>
</feature>
<dbReference type="AlphaFoldDB" id="A0A2R8BDT3"/>
<evidence type="ECO:0000313" key="4">
    <source>
        <dbReference type="EMBL" id="SPH21172.1"/>
    </source>
</evidence>
<comment type="function">
    <text evidence="1">Part of the tripartite ATP-independent periplasmic (TRAP) transport system.</text>
</comment>
<gene>
    <name evidence="4" type="ORF">ASD8599_01921</name>
</gene>
<keyword evidence="1" id="KW-1003">Cell membrane</keyword>
<feature type="transmembrane region" description="Helical" evidence="2">
    <location>
        <begin position="421"/>
        <end position="440"/>
    </location>
</feature>
<accession>A0A2R8BDT3</accession>
<sequence>MDEQTDAQKHRSLFPTKAVYALALFFVFLGIMNSMPTIPGWDDMWRNLFGSETLKVRNFATEWFYPIVFFIMMCVVAMRHSMWRDWRGTRRAGFGLFMDAALVVAAGAVSLTYLIEIDSVCLIDTVTGERARLIAATLEAEIKFAEEMFMPVPDTVDDPKCVQTTGIWLVAIMGASILIFLGYNVKVWGLPLVLVSLVIAIYTIGTVLVWYFHGPDDINKYLMTKLGGEPRSFLDGRPNVHDALVNNSAGMLGRFMNVIMNMVFPYIILGAMFGKSAGGQALIKLAFRWTRKLKGGPAHAAIVSSAMFGTITGGPVVNVLSTGVLTIPMMLKRGFSRTFAGGVEAAASSGGSIMPPVMGVAAFILAALTAVPYREIVVAAALPAVAYFVCLFLSAMFQSRKQNIPALGELTDDMKFTKTDLLNLCQIFLPILLILVLLLTPKDGIGCGPFGWLFGVEQIMTDGTCRAANLPWIFELFQNAAGNAGATGWWAAAFVTVLLFLDKKFRDKPRLVLDALSEAGITISTLYLMFLAVTVIDVCLNFTGLSKFVAVDVLGFLLSLDLGGSGSVLFQFVALVITMLLAVLLGMGMPAVPAYINVALLMGPLLVGLGIATFTAHMFIFYFAVASAITPPVALAAFAAATITKADPMATGFSAVRSGIVMFTIPFIFAFYPELLLIDAALLDPSSASGAPLAGYENGVSFGALAWVIARLMLALFLVASALARYDSGPLGLAWVFVRLGLAVAILMRPEAVHLTAIAATAGMLVLHRIRYRNHAPA</sequence>
<evidence type="ECO:0000256" key="1">
    <source>
        <dbReference type="RuleBase" id="RU369079"/>
    </source>
</evidence>
<organism evidence="4 5">
    <name type="scientific">Ascidiaceihabitans donghaensis</name>
    <dbReference type="NCBI Taxonomy" id="1510460"/>
    <lineage>
        <taxon>Bacteria</taxon>
        <taxon>Pseudomonadati</taxon>
        <taxon>Pseudomonadota</taxon>
        <taxon>Alphaproteobacteria</taxon>
        <taxon>Rhodobacterales</taxon>
        <taxon>Paracoccaceae</taxon>
        <taxon>Ascidiaceihabitans</taxon>
    </lineage>
</organism>
<name>A0A2R8BDT3_9RHOB</name>
<feature type="transmembrane region" description="Helical" evidence="2">
    <location>
        <begin position="526"/>
        <end position="548"/>
    </location>
</feature>
<protein>
    <recommendedName>
        <fullName evidence="3">TRAP C4-dicarboxylate transport system permease DctM subunit domain-containing protein</fullName>
    </recommendedName>
</protein>
<evidence type="ECO:0000256" key="2">
    <source>
        <dbReference type="SAM" id="Phobius"/>
    </source>
</evidence>
<proteinExistence type="predicted"/>
<dbReference type="RefSeq" id="WP_245925989.1">
    <property type="nucleotide sequence ID" value="NZ_OMOR01000001.1"/>
</dbReference>
<feature type="transmembrane region" description="Helical" evidence="2">
    <location>
        <begin position="94"/>
        <end position="115"/>
    </location>
</feature>